<proteinExistence type="predicted"/>
<dbReference type="Proteomes" id="UP001168096">
    <property type="component" value="Unassembled WGS sequence"/>
</dbReference>
<reference evidence="1" key="1">
    <citation type="submission" date="2024-11" db="EMBL/GenBank/DDBJ databases">
        <title>Description of Massilia orientalis sp. nov., isolated from rhizosphere soil of Ageratina adenophora.</title>
        <authorList>
            <person name="Wang Y."/>
        </authorList>
    </citation>
    <scope>NUCLEOTIDE SEQUENCE</scope>
    <source>
        <strain evidence="1">YIM B02787</strain>
    </source>
</reference>
<protein>
    <submittedName>
        <fullName evidence="1">Methyl-accepting chemotaxis protein</fullName>
    </submittedName>
</protein>
<comment type="caution">
    <text evidence="1">The sequence shown here is derived from an EMBL/GenBank/DDBJ whole genome shotgun (WGS) entry which is preliminary data.</text>
</comment>
<evidence type="ECO:0000313" key="1">
    <source>
        <dbReference type="EMBL" id="MFJ1466304.1"/>
    </source>
</evidence>
<evidence type="ECO:0000313" key="2">
    <source>
        <dbReference type="Proteomes" id="UP001168096"/>
    </source>
</evidence>
<dbReference type="EMBL" id="JASNRB020000001">
    <property type="protein sequence ID" value="MFJ1466304.1"/>
    <property type="molecule type" value="Genomic_DNA"/>
</dbReference>
<keyword evidence="2" id="KW-1185">Reference proteome</keyword>
<organism evidence="1 2">
    <name type="scientific">Massilia orientalis</name>
    <dbReference type="NCBI Taxonomy" id="3050128"/>
    <lineage>
        <taxon>Bacteria</taxon>
        <taxon>Pseudomonadati</taxon>
        <taxon>Pseudomonadota</taxon>
        <taxon>Betaproteobacteria</taxon>
        <taxon>Burkholderiales</taxon>
        <taxon>Oxalobacteraceae</taxon>
        <taxon>Telluria group</taxon>
        <taxon>Massilia</taxon>
    </lineage>
</organism>
<sequence length="449" mass="46742">MHPISYGSRADHANNADKLFLAVLWALFATSLALGLVYDSLMLAVAVGLPLALVPSALIAAAPGSLAARLSVAVALMLFCALNIHQAHGLTELHFGIFVLLAFLVCYQDWRVIAAAAGTAAVHHLTFNYLQEWGYPTLCFTHPGIGIVLLHAVYVVVEAAVLSYLAVRLQRETTAVAASAGTLHDTLRAMRSSADQVARDMDLITQTSSAVAAGSADLSARAAAQAARLEQAAAAVDHLTATVKRNVDHAALADELVASASALAVKGGDVVADVVQTMEAIRSSSREVQDIVNVIDGIAFQTNILALNAAVEAARAGEQGRGFAVVAGEVRSLAQRSAQAAKEVRQLIGDAVVRVDAGGRLVDEAGQAMHQIVGSVQRVAGIMTAISGASQEQRDGIEQVRDSIREIEVTTRQTAELVGQSADAAETMCAHASSVARAVGTLRQAEAAA</sequence>
<name>A0ACC7M4K7_9BURK</name>
<gene>
    <name evidence="1" type="ORF">QPK29_001155</name>
</gene>
<accession>A0ACC7M4K7</accession>